<dbReference type="AlphaFoldDB" id="A0A540MD85"/>
<protein>
    <submittedName>
        <fullName evidence="1">Uncharacterized protein</fullName>
    </submittedName>
</protein>
<name>A0A540MD85_MALBA</name>
<sequence>MQGKSHQIRNCKHRVWIATQTLDDLIDEVVGDGEERQSEAGCGFGELGDSCFGEDGGERGGVRNVEVEKVMDGEAVREGFVEGDNVEVVRGLGSSSEE</sequence>
<dbReference type="EMBL" id="VIEB01000287">
    <property type="protein sequence ID" value="TQD96713.1"/>
    <property type="molecule type" value="Genomic_DNA"/>
</dbReference>
<dbReference type="Proteomes" id="UP000315295">
    <property type="component" value="Unassembled WGS sequence"/>
</dbReference>
<proteinExistence type="predicted"/>
<evidence type="ECO:0000313" key="2">
    <source>
        <dbReference type="Proteomes" id="UP000315295"/>
    </source>
</evidence>
<gene>
    <name evidence="1" type="ORF">C1H46_017715</name>
</gene>
<accession>A0A540MD85</accession>
<keyword evidence="2" id="KW-1185">Reference proteome</keyword>
<evidence type="ECO:0000313" key="1">
    <source>
        <dbReference type="EMBL" id="TQD96713.1"/>
    </source>
</evidence>
<reference evidence="1 2" key="1">
    <citation type="journal article" date="2019" name="G3 (Bethesda)">
        <title>Sequencing of a Wild Apple (Malus baccata) Genome Unravels the Differences Between Cultivated and Wild Apple Species Regarding Disease Resistance and Cold Tolerance.</title>
        <authorList>
            <person name="Chen X."/>
        </authorList>
    </citation>
    <scope>NUCLEOTIDE SEQUENCE [LARGE SCALE GENOMIC DNA]</scope>
    <source>
        <strain evidence="2">cv. Shandingzi</strain>
        <tissue evidence="1">Leaves</tissue>
    </source>
</reference>
<comment type="caution">
    <text evidence="1">The sequence shown here is derived from an EMBL/GenBank/DDBJ whole genome shotgun (WGS) entry which is preliminary data.</text>
</comment>
<organism evidence="1 2">
    <name type="scientific">Malus baccata</name>
    <name type="common">Siberian crab apple</name>
    <name type="synonym">Pyrus baccata</name>
    <dbReference type="NCBI Taxonomy" id="106549"/>
    <lineage>
        <taxon>Eukaryota</taxon>
        <taxon>Viridiplantae</taxon>
        <taxon>Streptophyta</taxon>
        <taxon>Embryophyta</taxon>
        <taxon>Tracheophyta</taxon>
        <taxon>Spermatophyta</taxon>
        <taxon>Magnoliopsida</taxon>
        <taxon>eudicotyledons</taxon>
        <taxon>Gunneridae</taxon>
        <taxon>Pentapetalae</taxon>
        <taxon>rosids</taxon>
        <taxon>fabids</taxon>
        <taxon>Rosales</taxon>
        <taxon>Rosaceae</taxon>
        <taxon>Amygdaloideae</taxon>
        <taxon>Maleae</taxon>
        <taxon>Malus</taxon>
    </lineage>
</organism>